<proteinExistence type="predicted"/>
<evidence type="ECO:0000256" key="1">
    <source>
        <dbReference type="SAM" id="MobiDB-lite"/>
    </source>
</evidence>
<dbReference type="InterPro" id="IPR050180">
    <property type="entry name" value="RNR_Ribonuclease"/>
</dbReference>
<dbReference type="FunCoup" id="J4H425">
    <property type="interactions" value="1"/>
</dbReference>
<gene>
    <name evidence="3" type="ORF">FIBRA_06421</name>
</gene>
<dbReference type="STRING" id="599839.J4H425"/>
<dbReference type="GO" id="GO:0006402">
    <property type="term" value="P:mRNA catabolic process"/>
    <property type="evidence" value="ECO:0007669"/>
    <property type="project" value="TreeGrafter"/>
</dbReference>
<keyword evidence="4" id="KW-1185">Reference proteome</keyword>
<evidence type="ECO:0000259" key="2">
    <source>
        <dbReference type="SMART" id="SM00955"/>
    </source>
</evidence>
<evidence type="ECO:0000313" key="4">
    <source>
        <dbReference type="Proteomes" id="UP000006352"/>
    </source>
</evidence>
<accession>J4H425</accession>
<dbReference type="InterPro" id="IPR012340">
    <property type="entry name" value="NA-bd_OB-fold"/>
</dbReference>
<reference evidence="3 4" key="1">
    <citation type="journal article" date="2012" name="Appl. Environ. Microbiol.">
        <title>Short-read sequencing for genomic analysis of the brown rot fungus Fibroporia radiculosa.</title>
        <authorList>
            <person name="Tang J.D."/>
            <person name="Perkins A.D."/>
            <person name="Sonstegard T.S."/>
            <person name="Schroeder S.G."/>
            <person name="Burgess S.C."/>
            <person name="Diehl S.V."/>
        </authorList>
    </citation>
    <scope>NUCLEOTIDE SEQUENCE [LARGE SCALE GENOMIC DNA]</scope>
    <source>
        <strain evidence="3 4">TFFH 294</strain>
    </source>
</reference>
<name>J4H425_9APHY</name>
<dbReference type="AlphaFoldDB" id="J4H425"/>
<protein>
    <recommendedName>
        <fullName evidence="2">RNB domain-containing protein</fullName>
    </recommendedName>
</protein>
<dbReference type="GO" id="GO:0000175">
    <property type="term" value="F:3'-5'-RNA exonuclease activity"/>
    <property type="evidence" value="ECO:0007669"/>
    <property type="project" value="TreeGrafter"/>
</dbReference>
<dbReference type="GO" id="GO:0003723">
    <property type="term" value="F:RNA binding"/>
    <property type="evidence" value="ECO:0007669"/>
    <property type="project" value="InterPro"/>
</dbReference>
<dbReference type="Pfam" id="PF00773">
    <property type="entry name" value="RNB"/>
    <property type="match status" value="1"/>
</dbReference>
<dbReference type="InterPro" id="IPR001900">
    <property type="entry name" value="RNase_II/R"/>
</dbReference>
<evidence type="ECO:0000313" key="3">
    <source>
        <dbReference type="EMBL" id="CCM04254.1"/>
    </source>
</evidence>
<dbReference type="GeneID" id="24099165"/>
<feature type="region of interest" description="Disordered" evidence="1">
    <location>
        <begin position="358"/>
        <end position="383"/>
    </location>
</feature>
<dbReference type="SUPFAM" id="SSF50249">
    <property type="entry name" value="Nucleic acid-binding proteins"/>
    <property type="match status" value="1"/>
</dbReference>
<dbReference type="RefSeq" id="XP_012183537.1">
    <property type="nucleotide sequence ID" value="XM_012328147.1"/>
</dbReference>
<feature type="domain" description="RNB" evidence="2">
    <location>
        <begin position="398"/>
        <end position="745"/>
    </location>
</feature>
<sequence>MARAIQGLRNPTISPSLDKQQFYSNPVEDWDPNLQQLDVVGKQRFKPGTMVEIRRSEITAHGVVLFDIPIEGQWVVHTLTSGGEVWAHGEQDVMFAVSEFVPIDLIKRCGVNLVVQSDAETYARVEVLRRLRGLVVAQERKLVELFYPLRQIYEHFKHRDPKQWSEITTDRAARFLDPNSQTPSVVTMFAVHSYLFARYRQFVADRMNFLTTRAFWIRPQQDVDDISAVDSMVLDKDPRLESFIQKAKRLIAAAKLRTLKTWRQPMSYEQDLENKFTPDDMRIIRYMQSTLRQQRTIQANAYIVSLATIMKRIGGYDLDRYDSDGVFRLLVDMGVLSPWQDQVSYEWSASESLGWQQKMQTSDDLSARGASPASLPLPPRRPLGPNDFYSHDVVDSLRHDFGDMPVYVIDDVQAHELDDGLSIERIPNEPDNFWLHVHIADPTSVLPPSHFLAQRALDRNQTSYFINRTIPLLPLDSFGSLSLRENASQRVMTFSAKTGSDGRILDYRVRPGIVKNVHIVNYSGIDSAMQWDVPPFSYPFGVSKGSQPLPLDLDESMRSDMSLLREIATRVSRNRVKNGAVTMLNPFVTISAKSENFPQVPPCPTAPYLWSGFPQLEYGVNDQRASESGARLVVAESMRTASRVASMFFRDRGVPTIRRVVQQPTFLKEEDQERLLTARDESGFLHLFDSLDIGVMFSPAEYRLAIGPHWVLGIPEDEGYVRVTSPLRRFNDLLTHWQIKYALLAPTHPSPCMFDNAWLTQFARNLAMKERRDKRIALGHEQYWAHVLVERWMKERHLGWRDGPDPLDSLTAIVLSHSVFNSYRQQYQYHALIPELGLKARLAARVGADTIPVGAKIAVKIQSLALGFTPLITVVPKPGST</sequence>
<dbReference type="PANTHER" id="PTHR23355">
    <property type="entry name" value="RIBONUCLEASE"/>
    <property type="match status" value="1"/>
</dbReference>
<dbReference type="PANTHER" id="PTHR23355:SF65">
    <property type="entry name" value="EXORIBONUCLEASE CYT-4, PUTATIVE (AFU_ORTHOLOGUE AFUA_7G01550)-RELATED"/>
    <property type="match status" value="1"/>
</dbReference>
<dbReference type="GO" id="GO:0000932">
    <property type="term" value="C:P-body"/>
    <property type="evidence" value="ECO:0007669"/>
    <property type="project" value="TreeGrafter"/>
</dbReference>
<organism evidence="3 4">
    <name type="scientific">Fibroporia radiculosa</name>
    <dbReference type="NCBI Taxonomy" id="599839"/>
    <lineage>
        <taxon>Eukaryota</taxon>
        <taxon>Fungi</taxon>
        <taxon>Dikarya</taxon>
        <taxon>Basidiomycota</taxon>
        <taxon>Agaricomycotina</taxon>
        <taxon>Agaricomycetes</taxon>
        <taxon>Polyporales</taxon>
        <taxon>Fibroporiaceae</taxon>
        <taxon>Fibroporia</taxon>
    </lineage>
</organism>
<dbReference type="InParanoid" id="J4H425"/>
<dbReference type="Proteomes" id="UP000006352">
    <property type="component" value="Unassembled WGS sequence"/>
</dbReference>
<dbReference type="OrthoDB" id="2285229at2759"/>
<dbReference type="HOGENOM" id="CLU_002512_2_0_1"/>
<dbReference type="EMBL" id="HE797146">
    <property type="protein sequence ID" value="CCM04254.1"/>
    <property type="molecule type" value="Genomic_DNA"/>
</dbReference>
<dbReference type="SMART" id="SM00955">
    <property type="entry name" value="RNB"/>
    <property type="match status" value="1"/>
</dbReference>